<dbReference type="EMBL" id="AP014963">
    <property type="protein sequence ID" value="BAT01227.1"/>
    <property type="molecule type" value="Genomic_DNA"/>
</dbReference>
<accession>A0A0P0X508</accession>
<dbReference type="Proteomes" id="UP000059680">
    <property type="component" value="Chromosome 7"/>
</dbReference>
<sequence length="70" mass="8536">MVGLDFIPRCGLFCPGEYFCIYLAPPEQINTLFLHFHYSLFQIQLIRVLFIQQGHAWWMYVWFQFMILDE</sequence>
<evidence type="ECO:0000313" key="1">
    <source>
        <dbReference type="EMBL" id="BAT01227.1"/>
    </source>
</evidence>
<dbReference type="InParanoid" id="A0A0P0X508"/>
<proteinExistence type="predicted"/>
<dbReference type="PaxDb" id="39947-A0A0P0X508"/>
<dbReference type="Gramene" id="Os07t0434100-01">
    <property type="protein sequence ID" value="Os07t0434100-01"/>
    <property type="gene ID" value="Os07g0434100"/>
</dbReference>
<evidence type="ECO:0000313" key="2">
    <source>
        <dbReference type="Proteomes" id="UP000059680"/>
    </source>
</evidence>
<protein>
    <submittedName>
        <fullName evidence="1">Os07g0434100 protein</fullName>
    </submittedName>
</protein>
<dbReference type="AlphaFoldDB" id="A0A0P0X508"/>
<organism evidence="1 2">
    <name type="scientific">Oryza sativa subsp. japonica</name>
    <name type="common">Rice</name>
    <dbReference type="NCBI Taxonomy" id="39947"/>
    <lineage>
        <taxon>Eukaryota</taxon>
        <taxon>Viridiplantae</taxon>
        <taxon>Streptophyta</taxon>
        <taxon>Embryophyta</taxon>
        <taxon>Tracheophyta</taxon>
        <taxon>Spermatophyta</taxon>
        <taxon>Magnoliopsida</taxon>
        <taxon>Liliopsida</taxon>
        <taxon>Poales</taxon>
        <taxon>Poaceae</taxon>
        <taxon>BOP clade</taxon>
        <taxon>Oryzoideae</taxon>
        <taxon>Oryzeae</taxon>
        <taxon>Oryzinae</taxon>
        <taxon>Oryza</taxon>
        <taxon>Oryza sativa</taxon>
    </lineage>
</organism>
<reference evidence="2" key="1">
    <citation type="journal article" date="2005" name="Nature">
        <title>The map-based sequence of the rice genome.</title>
        <authorList>
            <consortium name="International rice genome sequencing project (IRGSP)"/>
            <person name="Matsumoto T."/>
            <person name="Wu J."/>
            <person name="Kanamori H."/>
            <person name="Katayose Y."/>
            <person name="Fujisawa M."/>
            <person name="Namiki N."/>
            <person name="Mizuno H."/>
            <person name="Yamamoto K."/>
            <person name="Antonio B.A."/>
            <person name="Baba T."/>
            <person name="Sakata K."/>
            <person name="Nagamura Y."/>
            <person name="Aoki H."/>
            <person name="Arikawa K."/>
            <person name="Arita K."/>
            <person name="Bito T."/>
            <person name="Chiden Y."/>
            <person name="Fujitsuka N."/>
            <person name="Fukunaka R."/>
            <person name="Hamada M."/>
            <person name="Harada C."/>
            <person name="Hayashi A."/>
            <person name="Hijishita S."/>
            <person name="Honda M."/>
            <person name="Hosokawa S."/>
            <person name="Ichikawa Y."/>
            <person name="Idonuma A."/>
            <person name="Iijima M."/>
            <person name="Ikeda M."/>
            <person name="Ikeno M."/>
            <person name="Ito K."/>
            <person name="Ito S."/>
            <person name="Ito T."/>
            <person name="Ito Y."/>
            <person name="Ito Y."/>
            <person name="Iwabuchi A."/>
            <person name="Kamiya K."/>
            <person name="Karasawa W."/>
            <person name="Kurita K."/>
            <person name="Katagiri S."/>
            <person name="Kikuta A."/>
            <person name="Kobayashi H."/>
            <person name="Kobayashi N."/>
            <person name="Machita K."/>
            <person name="Maehara T."/>
            <person name="Masukawa M."/>
            <person name="Mizubayashi T."/>
            <person name="Mukai Y."/>
            <person name="Nagasaki H."/>
            <person name="Nagata Y."/>
            <person name="Naito S."/>
            <person name="Nakashima M."/>
            <person name="Nakama Y."/>
            <person name="Nakamichi Y."/>
            <person name="Nakamura M."/>
            <person name="Meguro A."/>
            <person name="Negishi M."/>
            <person name="Ohta I."/>
            <person name="Ohta T."/>
            <person name="Okamoto M."/>
            <person name="Ono N."/>
            <person name="Saji S."/>
            <person name="Sakaguchi M."/>
            <person name="Sakai K."/>
            <person name="Shibata M."/>
            <person name="Shimokawa T."/>
            <person name="Song J."/>
            <person name="Takazaki Y."/>
            <person name="Terasawa K."/>
            <person name="Tsugane M."/>
            <person name="Tsuji K."/>
            <person name="Ueda S."/>
            <person name="Waki K."/>
            <person name="Yamagata H."/>
            <person name="Yamamoto M."/>
            <person name="Yamamoto S."/>
            <person name="Yamane H."/>
            <person name="Yoshiki S."/>
            <person name="Yoshihara R."/>
            <person name="Yukawa K."/>
            <person name="Zhong H."/>
            <person name="Yano M."/>
            <person name="Yuan Q."/>
            <person name="Ouyang S."/>
            <person name="Liu J."/>
            <person name="Jones K.M."/>
            <person name="Gansberger K."/>
            <person name="Moffat K."/>
            <person name="Hill J."/>
            <person name="Bera J."/>
            <person name="Fadrosh D."/>
            <person name="Jin S."/>
            <person name="Johri S."/>
            <person name="Kim M."/>
            <person name="Overton L."/>
            <person name="Reardon M."/>
            <person name="Tsitrin T."/>
            <person name="Vuong H."/>
            <person name="Weaver B."/>
            <person name="Ciecko A."/>
            <person name="Tallon L."/>
            <person name="Jackson J."/>
            <person name="Pai G."/>
            <person name="Aken S.V."/>
            <person name="Utterback T."/>
            <person name="Reidmuller S."/>
            <person name="Feldblyum T."/>
            <person name="Hsiao J."/>
            <person name="Zismann V."/>
            <person name="Iobst S."/>
            <person name="de Vazeille A.R."/>
            <person name="Buell C.R."/>
            <person name="Ying K."/>
            <person name="Li Y."/>
            <person name="Lu T."/>
            <person name="Huang Y."/>
            <person name="Zhao Q."/>
            <person name="Feng Q."/>
            <person name="Zhang L."/>
            <person name="Zhu J."/>
            <person name="Weng Q."/>
            <person name="Mu J."/>
            <person name="Lu Y."/>
            <person name="Fan D."/>
            <person name="Liu Y."/>
            <person name="Guan J."/>
            <person name="Zhang Y."/>
            <person name="Yu S."/>
            <person name="Liu X."/>
            <person name="Zhang Y."/>
            <person name="Hong G."/>
            <person name="Han B."/>
            <person name="Choisne N."/>
            <person name="Demange N."/>
            <person name="Orjeda G."/>
            <person name="Samain S."/>
            <person name="Cattolico L."/>
            <person name="Pelletier E."/>
            <person name="Couloux A."/>
            <person name="Segurens B."/>
            <person name="Wincker P."/>
            <person name="D'Hont A."/>
            <person name="Scarpelli C."/>
            <person name="Weissenbach J."/>
            <person name="Salanoubat M."/>
            <person name="Quetier F."/>
            <person name="Yu Y."/>
            <person name="Kim H.R."/>
            <person name="Rambo T."/>
            <person name="Currie J."/>
            <person name="Collura K."/>
            <person name="Luo M."/>
            <person name="Yang T."/>
            <person name="Ammiraju J.S.S."/>
            <person name="Engler F."/>
            <person name="Soderlund C."/>
            <person name="Wing R.A."/>
            <person name="Palmer L.E."/>
            <person name="de la Bastide M."/>
            <person name="Spiegel L."/>
            <person name="Nascimento L."/>
            <person name="Zutavern T."/>
            <person name="O'Shaughnessy A."/>
            <person name="Dike S."/>
            <person name="Dedhia N."/>
            <person name="Preston R."/>
            <person name="Balija V."/>
            <person name="McCombie W.R."/>
            <person name="Chow T."/>
            <person name="Chen H."/>
            <person name="Chung M."/>
            <person name="Chen C."/>
            <person name="Shaw J."/>
            <person name="Wu H."/>
            <person name="Hsiao K."/>
            <person name="Chao Y."/>
            <person name="Chu M."/>
            <person name="Cheng C."/>
            <person name="Hour A."/>
            <person name="Lee P."/>
            <person name="Lin S."/>
            <person name="Lin Y."/>
            <person name="Liou J."/>
            <person name="Liu S."/>
            <person name="Hsing Y."/>
            <person name="Raghuvanshi S."/>
            <person name="Mohanty A."/>
            <person name="Bharti A.K."/>
            <person name="Gaur A."/>
            <person name="Gupta V."/>
            <person name="Kumar D."/>
            <person name="Ravi V."/>
            <person name="Vij S."/>
            <person name="Kapur A."/>
            <person name="Khurana P."/>
            <person name="Khurana P."/>
            <person name="Khurana J.P."/>
            <person name="Tyagi A.K."/>
            <person name="Gaikwad K."/>
            <person name="Singh A."/>
            <person name="Dalal V."/>
            <person name="Srivastava S."/>
            <person name="Dixit A."/>
            <person name="Pal A.K."/>
            <person name="Ghazi I.A."/>
            <person name="Yadav M."/>
            <person name="Pandit A."/>
            <person name="Bhargava A."/>
            <person name="Sureshbabu K."/>
            <person name="Batra K."/>
            <person name="Sharma T.R."/>
            <person name="Mohapatra T."/>
            <person name="Singh N.K."/>
            <person name="Messing J."/>
            <person name="Nelson A.B."/>
            <person name="Fuks G."/>
            <person name="Kavchok S."/>
            <person name="Keizer G."/>
            <person name="Linton E."/>
            <person name="Llaca V."/>
            <person name="Song R."/>
            <person name="Tanyolac B."/>
            <person name="Young S."/>
            <person name="Ho-Il K."/>
            <person name="Hahn J.H."/>
            <person name="Sangsakoo G."/>
            <person name="Vanavichit A."/>
            <person name="de Mattos Luiz.A.T."/>
            <person name="Zimmer P.D."/>
            <person name="Malone G."/>
            <person name="Dellagostin O."/>
            <person name="de Oliveira A.C."/>
            <person name="Bevan M."/>
            <person name="Bancroft I."/>
            <person name="Minx P."/>
            <person name="Cordum H."/>
            <person name="Wilson R."/>
            <person name="Cheng Z."/>
            <person name="Jin W."/>
            <person name="Jiang J."/>
            <person name="Leong S.A."/>
            <person name="Iwama H."/>
            <person name="Gojobori T."/>
            <person name="Itoh T."/>
            <person name="Niimura Y."/>
            <person name="Fujii Y."/>
            <person name="Habara T."/>
            <person name="Sakai H."/>
            <person name="Sato Y."/>
            <person name="Wilson G."/>
            <person name="Kumar K."/>
            <person name="McCouch S."/>
            <person name="Juretic N."/>
            <person name="Hoen D."/>
            <person name="Wright S."/>
            <person name="Bruskiewich R."/>
            <person name="Bureau T."/>
            <person name="Miyao A."/>
            <person name="Hirochika H."/>
            <person name="Nishikawa T."/>
            <person name="Kadowaki K."/>
            <person name="Sugiura M."/>
            <person name="Burr B."/>
            <person name="Sasaki T."/>
        </authorList>
    </citation>
    <scope>NUCLEOTIDE SEQUENCE [LARGE SCALE GENOMIC DNA]</scope>
    <source>
        <strain evidence="2">cv. Nipponbare</strain>
    </source>
</reference>
<name>A0A0P0X508_ORYSJ</name>
<dbReference type="SMR" id="A0A0P0X508"/>
<keyword evidence="2" id="KW-1185">Reference proteome</keyword>
<reference evidence="1 2" key="3">
    <citation type="journal article" date="2013" name="Rice">
        <title>Improvement of the Oryza sativa Nipponbare reference genome using next generation sequence and optical map data.</title>
        <authorList>
            <person name="Kawahara Y."/>
            <person name="de la Bastide M."/>
            <person name="Hamilton J.P."/>
            <person name="Kanamori H."/>
            <person name="McCombie W.R."/>
            <person name="Ouyang S."/>
            <person name="Schwartz D.C."/>
            <person name="Tanaka T."/>
            <person name="Wu J."/>
            <person name="Zhou S."/>
            <person name="Childs K.L."/>
            <person name="Davidson R.M."/>
            <person name="Lin H."/>
            <person name="Quesada-Ocampo L."/>
            <person name="Vaillancourt B."/>
            <person name="Sakai H."/>
            <person name="Lee S.S."/>
            <person name="Kim J."/>
            <person name="Numa H."/>
            <person name="Itoh T."/>
            <person name="Buell C.R."/>
            <person name="Matsumoto T."/>
        </authorList>
    </citation>
    <scope>NUCLEOTIDE SEQUENCE [LARGE SCALE GENOMIC DNA]</scope>
    <source>
        <strain evidence="2">cv. Nipponbare</strain>
    </source>
</reference>
<reference evidence="1 2" key="2">
    <citation type="journal article" date="2013" name="Plant Cell Physiol.">
        <title>Rice Annotation Project Database (RAP-DB): an integrative and interactive database for rice genomics.</title>
        <authorList>
            <person name="Sakai H."/>
            <person name="Lee S.S."/>
            <person name="Tanaka T."/>
            <person name="Numa H."/>
            <person name="Kim J."/>
            <person name="Kawahara Y."/>
            <person name="Wakimoto H."/>
            <person name="Yang C.C."/>
            <person name="Iwamoto M."/>
            <person name="Abe T."/>
            <person name="Yamada Y."/>
            <person name="Muto A."/>
            <person name="Inokuchi H."/>
            <person name="Ikemura T."/>
            <person name="Matsumoto T."/>
            <person name="Sasaki T."/>
            <person name="Itoh T."/>
        </authorList>
    </citation>
    <scope>NUCLEOTIDE SEQUENCE [LARGE SCALE GENOMIC DNA]</scope>
    <source>
        <strain evidence="2">cv. Nipponbare</strain>
    </source>
</reference>
<gene>
    <name evidence="1" type="ordered locus">Os07g0434100</name>
    <name evidence="1" type="ORF">OSNPB_070434100</name>
</gene>